<evidence type="ECO:0000259" key="9">
    <source>
        <dbReference type="Pfam" id="PF18052"/>
    </source>
</evidence>
<feature type="domain" description="Disease resistance N-terminal" evidence="9">
    <location>
        <begin position="21"/>
        <end position="106"/>
    </location>
</feature>
<dbReference type="InterPro" id="IPR055414">
    <property type="entry name" value="LRR_R13L4/SHOC2-like"/>
</dbReference>
<dbReference type="InterPro" id="IPR041118">
    <property type="entry name" value="Rx_N"/>
</dbReference>
<evidence type="ECO:0000259" key="11">
    <source>
        <dbReference type="Pfam" id="PF23598"/>
    </source>
</evidence>
<keyword evidence="6" id="KW-0175">Coiled coil</keyword>
<evidence type="ECO:0008006" key="14">
    <source>
        <dbReference type="Google" id="ProtNLM"/>
    </source>
</evidence>
<feature type="domain" description="Disease resistance R13L4/SHOC-2-like LRR" evidence="11">
    <location>
        <begin position="558"/>
        <end position="888"/>
    </location>
</feature>
<dbReference type="FunFam" id="3.40.50.300:FF:001091">
    <property type="entry name" value="Probable disease resistance protein At1g61300"/>
    <property type="match status" value="1"/>
</dbReference>
<evidence type="ECO:0000256" key="5">
    <source>
        <dbReference type="ARBA" id="ARBA00022821"/>
    </source>
</evidence>
<gene>
    <name evidence="12" type="ORF">TRITD_6Bv1G005530</name>
</gene>
<dbReference type="PANTHER" id="PTHR23155">
    <property type="entry name" value="DISEASE RESISTANCE PROTEIN RP"/>
    <property type="match status" value="1"/>
</dbReference>
<keyword evidence="13" id="KW-1185">Reference proteome</keyword>
<keyword evidence="3" id="KW-0677">Repeat</keyword>
<dbReference type="EMBL" id="LT934122">
    <property type="protein sequence ID" value="VAI52892.1"/>
    <property type="molecule type" value="Genomic_DNA"/>
</dbReference>
<reference evidence="12 13" key="1">
    <citation type="submission" date="2017-09" db="EMBL/GenBank/DDBJ databases">
        <authorList>
            <consortium name="International Durum Wheat Genome Sequencing Consortium (IDWGSC)"/>
            <person name="Milanesi L."/>
        </authorList>
    </citation>
    <scope>NUCLEOTIDE SEQUENCE [LARGE SCALE GENOMIC DNA]</scope>
    <source>
        <strain evidence="13">cv. Svevo</strain>
    </source>
</reference>
<feature type="domain" description="Disease resistance protein winged helix" evidence="10">
    <location>
        <begin position="436"/>
        <end position="508"/>
    </location>
</feature>
<evidence type="ECO:0000313" key="13">
    <source>
        <dbReference type="Proteomes" id="UP000324705"/>
    </source>
</evidence>
<dbReference type="Pfam" id="PF23598">
    <property type="entry name" value="LRR_14"/>
    <property type="match status" value="1"/>
</dbReference>
<evidence type="ECO:0000256" key="6">
    <source>
        <dbReference type="ARBA" id="ARBA00023054"/>
    </source>
</evidence>
<proteinExistence type="inferred from homology"/>
<evidence type="ECO:0000256" key="1">
    <source>
        <dbReference type="ARBA" id="ARBA00008894"/>
    </source>
</evidence>
<dbReference type="FunFam" id="1.10.10.10:FF:000322">
    <property type="entry name" value="Probable disease resistance protein At1g63360"/>
    <property type="match status" value="1"/>
</dbReference>
<evidence type="ECO:0000313" key="12">
    <source>
        <dbReference type="EMBL" id="VAI52892.1"/>
    </source>
</evidence>
<dbReference type="InterPro" id="IPR002182">
    <property type="entry name" value="NB-ARC"/>
</dbReference>
<dbReference type="GO" id="GO:0042742">
    <property type="term" value="P:defense response to bacterium"/>
    <property type="evidence" value="ECO:0007669"/>
    <property type="project" value="UniProtKB-ARBA"/>
</dbReference>
<dbReference type="GO" id="GO:0009626">
    <property type="term" value="P:plant-type hypersensitive response"/>
    <property type="evidence" value="ECO:0007669"/>
    <property type="project" value="UniProtKB-ARBA"/>
</dbReference>
<dbReference type="SUPFAM" id="SSF52058">
    <property type="entry name" value="L domain-like"/>
    <property type="match status" value="1"/>
</dbReference>
<feature type="chain" id="PRO_5040319645" description="Disease resistance protein RPM1" evidence="7">
    <location>
        <begin position="19"/>
        <end position="919"/>
    </location>
</feature>
<dbReference type="Gene3D" id="1.10.8.430">
    <property type="entry name" value="Helical domain of apoptotic protease-activating factors"/>
    <property type="match status" value="1"/>
</dbReference>
<dbReference type="Gene3D" id="3.40.50.300">
    <property type="entry name" value="P-loop containing nucleotide triphosphate hydrolases"/>
    <property type="match status" value="1"/>
</dbReference>
<sequence>MAETILLLAIEKIGIALANGAAKQANAKFAKYRTQLKELEGGMGRIVTELNVMHCSICQMDIRNRSDEAYLAWLKEVRRVAHGMEDMVDQYLYLVGQEHDTTGCFFYLKKGFKKPKSMFSLSTIASKVKEIERDLTHLSQTKDRWVPMTNSGDSRYIVQMSQELASNSLSLGEEGLVGNEDNKQKLVQWLEDDELARSIIVLHGMGGLGKTVLAATVYKKEREKYNCHAWVSISQTYTKEDVLRRLIIDLMGKENVPAAFATMDFAAIQETLKRHLEQKKYLIIFDDVWTPEAYTDLFGALTENRNGSRIIITTRNSDVAHLATPNRILVLEPLSKDESWVLFCKKAFPNHKCPPELKTLSEQILWKCEGLPLAIVSVGSLLFVRDKTMDEWRRINNQLSWELINNPMLDHVRNILHLSFIYLPPYLKSCFLFCSLFPEDYLLKRKSLIRLLVTEGFIVERGGSCTMEEVAEGYLNELVQRNMLQLIERNSLGRIKLLRMHDVVRELAIDLCHRECFGVTSEDYRGGRLVNGISGGRRLVVHKLSNTTNELISSMHHLRSVIVLDNMMQMSQPQSMLLLASVLCNSRYIAVLELNGLPIEQLPDAIGDLFNLRHLSLRNSRVKFLPRSIENLVNLMILDLFNSDIQKLPRGIAKLKKLRHLYAEKICGLFERKFPSRIALRFPKDGLCNLTNLQTLVAVGADDCTMHLWKLTQMRTIRLWDVKVVQCEQLCASLAEMQFLSSLAIHAVDEHQVLQLDGLNPPPSQLQKICILGRLAAGTIEHSPLFQLNLTELSLHWTQLTESPVPSITTMSNLTVLWLNRAFNGEELTFLPGWFPKLKTLYLQDLPNLKSLVLHEGTMVNLETFWLAQLDRLTEVPLGIEFLVPLKDLFFREITDEFFTSLCECPRMYGMRWQYTLQQ</sequence>
<evidence type="ECO:0000256" key="7">
    <source>
        <dbReference type="SAM" id="SignalP"/>
    </source>
</evidence>
<dbReference type="Pfam" id="PF00931">
    <property type="entry name" value="NB-ARC"/>
    <property type="match status" value="1"/>
</dbReference>
<dbReference type="AlphaFoldDB" id="A0A9R0YDJ5"/>
<protein>
    <recommendedName>
        <fullName evidence="14">Disease resistance protein RPM1</fullName>
    </recommendedName>
</protein>
<dbReference type="Gramene" id="TRITD6Bv1G005530.2">
    <property type="protein sequence ID" value="TRITD6Bv1G005530.2"/>
    <property type="gene ID" value="TRITD6Bv1G005530"/>
</dbReference>
<keyword evidence="4" id="KW-0547">Nucleotide-binding</keyword>
<dbReference type="InterPro" id="IPR044974">
    <property type="entry name" value="Disease_R_plants"/>
</dbReference>
<keyword evidence="5" id="KW-0611">Plant defense</keyword>
<dbReference type="InterPro" id="IPR058922">
    <property type="entry name" value="WHD_DRP"/>
</dbReference>
<dbReference type="PANTHER" id="PTHR23155:SF1098">
    <property type="entry name" value="OS11G0678400 PROTEIN"/>
    <property type="match status" value="1"/>
</dbReference>
<dbReference type="SUPFAM" id="SSF52540">
    <property type="entry name" value="P-loop containing nucleoside triphosphate hydrolases"/>
    <property type="match status" value="1"/>
</dbReference>
<name>A0A9R0YDJ5_TRITD</name>
<dbReference type="InterPro" id="IPR042197">
    <property type="entry name" value="Apaf_helical"/>
</dbReference>
<dbReference type="Proteomes" id="UP000324705">
    <property type="component" value="Chromosome 6B"/>
</dbReference>
<evidence type="ECO:0000256" key="2">
    <source>
        <dbReference type="ARBA" id="ARBA00022614"/>
    </source>
</evidence>
<dbReference type="PRINTS" id="PR00364">
    <property type="entry name" value="DISEASERSIST"/>
</dbReference>
<evidence type="ECO:0000256" key="3">
    <source>
        <dbReference type="ARBA" id="ARBA00022737"/>
    </source>
</evidence>
<dbReference type="Gene3D" id="1.20.5.4130">
    <property type="match status" value="1"/>
</dbReference>
<dbReference type="InterPro" id="IPR027417">
    <property type="entry name" value="P-loop_NTPase"/>
</dbReference>
<dbReference type="Pfam" id="PF18052">
    <property type="entry name" value="Rx_N"/>
    <property type="match status" value="1"/>
</dbReference>
<dbReference type="GO" id="GO:0002758">
    <property type="term" value="P:innate immune response-activating signaling pathway"/>
    <property type="evidence" value="ECO:0007669"/>
    <property type="project" value="UniProtKB-ARBA"/>
</dbReference>
<accession>A0A9R0YDJ5</accession>
<comment type="similarity">
    <text evidence="1">Belongs to the disease resistance NB-LRR family.</text>
</comment>
<feature type="signal peptide" evidence="7">
    <location>
        <begin position="1"/>
        <end position="18"/>
    </location>
</feature>
<dbReference type="GO" id="GO:0043531">
    <property type="term" value="F:ADP binding"/>
    <property type="evidence" value="ECO:0007669"/>
    <property type="project" value="InterPro"/>
</dbReference>
<feature type="domain" description="NB-ARC" evidence="8">
    <location>
        <begin position="180"/>
        <end position="352"/>
    </location>
</feature>
<organism evidence="12 13">
    <name type="scientific">Triticum turgidum subsp. durum</name>
    <name type="common">Durum wheat</name>
    <name type="synonym">Triticum durum</name>
    <dbReference type="NCBI Taxonomy" id="4567"/>
    <lineage>
        <taxon>Eukaryota</taxon>
        <taxon>Viridiplantae</taxon>
        <taxon>Streptophyta</taxon>
        <taxon>Embryophyta</taxon>
        <taxon>Tracheophyta</taxon>
        <taxon>Spermatophyta</taxon>
        <taxon>Magnoliopsida</taxon>
        <taxon>Liliopsida</taxon>
        <taxon>Poales</taxon>
        <taxon>Poaceae</taxon>
        <taxon>BOP clade</taxon>
        <taxon>Pooideae</taxon>
        <taxon>Triticodae</taxon>
        <taxon>Triticeae</taxon>
        <taxon>Triticinae</taxon>
        <taxon>Triticum</taxon>
    </lineage>
</organism>
<evidence type="ECO:0000259" key="8">
    <source>
        <dbReference type="Pfam" id="PF00931"/>
    </source>
</evidence>
<dbReference type="OMA" id="VVECEPR"/>
<dbReference type="Gene3D" id="1.10.10.10">
    <property type="entry name" value="Winged helix-like DNA-binding domain superfamily/Winged helix DNA-binding domain"/>
    <property type="match status" value="1"/>
</dbReference>
<keyword evidence="7" id="KW-0732">Signal</keyword>
<dbReference type="InterPro" id="IPR032675">
    <property type="entry name" value="LRR_dom_sf"/>
</dbReference>
<dbReference type="Pfam" id="PF23559">
    <property type="entry name" value="WHD_DRP"/>
    <property type="match status" value="1"/>
</dbReference>
<evidence type="ECO:0000256" key="4">
    <source>
        <dbReference type="ARBA" id="ARBA00022741"/>
    </source>
</evidence>
<evidence type="ECO:0000259" key="10">
    <source>
        <dbReference type="Pfam" id="PF23559"/>
    </source>
</evidence>
<dbReference type="InterPro" id="IPR036388">
    <property type="entry name" value="WH-like_DNA-bd_sf"/>
</dbReference>
<keyword evidence="2" id="KW-0433">Leucine-rich repeat</keyword>
<dbReference type="Gene3D" id="3.80.10.10">
    <property type="entry name" value="Ribonuclease Inhibitor"/>
    <property type="match status" value="1"/>
</dbReference>